<evidence type="ECO:0000313" key="14">
    <source>
        <dbReference type="Proteomes" id="UP001321249"/>
    </source>
</evidence>
<reference evidence="12" key="2">
    <citation type="journal article" date="2023" name="Nat. Commun.">
        <title>Cultivation of marine bacteria of the SAR202 clade.</title>
        <authorList>
            <person name="Lim Y."/>
            <person name="Seo J.H."/>
            <person name="Giovannoni S.J."/>
            <person name="Kang I."/>
            <person name="Cho J.C."/>
        </authorList>
    </citation>
    <scope>NUCLEOTIDE SEQUENCE</scope>
    <source>
        <strain evidence="12">JH1073</strain>
    </source>
</reference>
<evidence type="ECO:0000259" key="10">
    <source>
        <dbReference type="PROSITE" id="PS50850"/>
    </source>
</evidence>
<dbReference type="EMBL" id="WMBE01000001">
    <property type="protein sequence ID" value="MDG0866099.1"/>
    <property type="molecule type" value="Genomic_DNA"/>
</dbReference>
<dbReference type="GO" id="GO:0005886">
    <property type="term" value="C:plasma membrane"/>
    <property type="evidence" value="ECO:0007669"/>
    <property type="project" value="UniProtKB-SubCell"/>
</dbReference>
<evidence type="ECO:0000256" key="2">
    <source>
        <dbReference type="ARBA" id="ARBA00007520"/>
    </source>
</evidence>
<evidence type="ECO:0000256" key="5">
    <source>
        <dbReference type="ARBA" id="ARBA00022692"/>
    </source>
</evidence>
<evidence type="ECO:0000256" key="9">
    <source>
        <dbReference type="SAM" id="Phobius"/>
    </source>
</evidence>
<proteinExistence type="inferred from homology"/>
<evidence type="ECO:0000256" key="7">
    <source>
        <dbReference type="ARBA" id="ARBA00023136"/>
    </source>
</evidence>
<feature type="transmembrane region" description="Helical" evidence="9">
    <location>
        <begin position="388"/>
        <end position="413"/>
    </location>
</feature>
<dbReference type="Proteomes" id="UP001321249">
    <property type="component" value="Unassembled WGS sequence"/>
</dbReference>
<feature type="transmembrane region" description="Helical" evidence="9">
    <location>
        <begin position="188"/>
        <end position="208"/>
    </location>
</feature>
<evidence type="ECO:0000313" key="11">
    <source>
        <dbReference type="EMBL" id="MDG0866099.1"/>
    </source>
</evidence>
<dbReference type="GO" id="GO:0022857">
    <property type="term" value="F:transmembrane transporter activity"/>
    <property type="evidence" value="ECO:0007669"/>
    <property type="project" value="InterPro"/>
</dbReference>
<dbReference type="InterPro" id="IPR011701">
    <property type="entry name" value="MFS"/>
</dbReference>
<keyword evidence="3" id="KW-0813">Transport</keyword>
<feature type="transmembrane region" description="Helical" evidence="9">
    <location>
        <begin position="163"/>
        <end position="182"/>
    </location>
</feature>
<dbReference type="Gene3D" id="1.20.1250.20">
    <property type="entry name" value="MFS general substrate transporter like domains"/>
    <property type="match status" value="2"/>
</dbReference>
<feature type="transmembrane region" description="Helical" evidence="9">
    <location>
        <begin position="35"/>
        <end position="54"/>
    </location>
</feature>
<feature type="region of interest" description="Disordered" evidence="8">
    <location>
        <begin position="1"/>
        <end position="27"/>
    </location>
</feature>
<dbReference type="CDD" id="cd17325">
    <property type="entry name" value="MFS_MdtG_SLC18_like"/>
    <property type="match status" value="1"/>
</dbReference>
<comment type="similarity">
    <text evidence="2">Belongs to the major facilitator superfamily. TCR/Tet family.</text>
</comment>
<dbReference type="InterPro" id="IPR020846">
    <property type="entry name" value="MFS_dom"/>
</dbReference>
<dbReference type="PANTHER" id="PTHR23517">
    <property type="entry name" value="RESISTANCE PROTEIN MDTM, PUTATIVE-RELATED-RELATED"/>
    <property type="match status" value="1"/>
</dbReference>
<keyword evidence="5 9" id="KW-0812">Transmembrane</keyword>
<keyword evidence="4" id="KW-1003">Cell membrane</keyword>
<dbReference type="PROSITE" id="PS00216">
    <property type="entry name" value="SUGAR_TRANSPORT_1"/>
    <property type="match status" value="1"/>
</dbReference>
<dbReference type="PROSITE" id="PS50850">
    <property type="entry name" value="MFS"/>
    <property type="match status" value="1"/>
</dbReference>
<feature type="transmembrane region" description="Helical" evidence="9">
    <location>
        <begin position="307"/>
        <end position="336"/>
    </location>
</feature>
<dbReference type="InterPro" id="IPR050171">
    <property type="entry name" value="MFS_Transporters"/>
</dbReference>
<dbReference type="RefSeq" id="WP_342822607.1">
    <property type="nucleotide sequence ID" value="NZ_CP046146.1"/>
</dbReference>
<dbReference type="PANTHER" id="PTHR23517:SF3">
    <property type="entry name" value="INTEGRAL MEMBRANE TRANSPORT PROTEIN"/>
    <property type="match status" value="1"/>
</dbReference>
<evidence type="ECO:0000256" key="4">
    <source>
        <dbReference type="ARBA" id="ARBA00022475"/>
    </source>
</evidence>
<reference evidence="13" key="3">
    <citation type="submission" date="2023-06" db="EMBL/GenBank/DDBJ databases">
        <title>Pangenomics reveal diversification of enzyme families and niche specialization in globally abundant SAR202 bacteria.</title>
        <authorList>
            <person name="Saw J.H.W."/>
        </authorList>
    </citation>
    <scope>NUCLEOTIDE SEQUENCE [LARGE SCALE GENOMIC DNA]</scope>
    <source>
        <strain evidence="13">JH1073</strain>
    </source>
</reference>
<reference evidence="13 14" key="1">
    <citation type="submission" date="2019-11" db="EMBL/GenBank/DDBJ databases">
        <authorList>
            <person name="Cho J.-C."/>
        </authorList>
    </citation>
    <scope>NUCLEOTIDE SEQUENCE [LARGE SCALE GENOMIC DNA]</scope>
    <source>
        <strain evidence="12 13">JH1073</strain>
        <strain evidence="11 14">JH702</strain>
    </source>
</reference>
<dbReference type="SUPFAM" id="SSF103473">
    <property type="entry name" value="MFS general substrate transporter"/>
    <property type="match status" value="1"/>
</dbReference>
<evidence type="ECO:0000313" key="12">
    <source>
        <dbReference type="EMBL" id="WFG39177.1"/>
    </source>
</evidence>
<feature type="transmembrane region" description="Helical" evidence="9">
    <location>
        <begin position="123"/>
        <end position="142"/>
    </location>
</feature>
<evidence type="ECO:0000313" key="13">
    <source>
        <dbReference type="Proteomes" id="UP001219901"/>
    </source>
</evidence>
<keyword evidence="6 9" id="KW-1133">Transmembrane helix</keyword>
<dbReference type="InterPro" id="IPR001958">
    <property type="entry name" value="Tet-R_TetA/multi-R_MdtG-like"/>
</dbReference>
<gene>
    <name evidence="11" type="ORF">GKO46_03325</name>
    <name evidence="12" type="ORF">GKO48_05935</name>
</gene>
<evidence type="ECO:0000256" key="8">
    <source>
        <dbReference type="SAM" id="MobiDB-lite"/>
    </source>
</evidence>
<feature type="compositionally biased region" description="Low complexity" evidence="8">
    <location>
        <begin position="7"/>
        <end position="17"/>
    </location>
</feature>
<dbReference type="EMBL" id="CP046147">
    <property type="protein sequence ID" value="WFG39177.1"/>
    <property type="molecule type" value="Genomic_DNA"/>
</dbReference>
<accession>A0AAJ5ZD50</accession>
<protein>
    <submittedName>
        <fullName evidence="12">MFS transporter</fullName>
    </submittedName>
</protein>
<keyword evidence="7 9" id="KW-0472">Membrane</keyword>
<dbReference type="Proteomes" id="UP001219901">
    <property type="component" value="Chromosome"/>
</dbReference>
<evidence type="ECO:0000256" key="1">
    <source>
        <dbReference type="ARBA" id="ARBA00004651"/>
    </source>
</evidence>
<feature type="transmembrane region" description="Helical" evidence="9">
    <location>
        <begin position="98"/>
        <end position="117"/>
    </location>
</feature>
<organism evidence="12 13">
    <name type="scientific">Candidatus Lucifugimonas marina</name>
    <dbReference type="NCBI Taxonomy" id="3038979"/>
    <lineage>
        <taxon>Bacteria</taxon>
        <taxon>Bacillati</taxon>
        <taxon>Chloroflexota</taxon>
        <taxon>Dehalococcoidia</taxon>
        <taxon>SAR202 cluster</taxon>
        <taxon>Candidatus Lucifugimonadales</taxon>
        <taxon>Candidatus Lucifugimonadaceae</taxon>
        <taxon>Candidatus Lucifugimonas</taxon>
    </lineage>
</organism>
<keyword evidence="13" id="KW-1185">Reference proteome</keyword>
<dbReference type="Pfam" id="PF07690">
    <property type="entry name" value="MFS_1"/>
    <property type="match status" value="2"/>
</dbReference>
<dbReference type="InterPro" id="IPR005829">
    <property type="entry name" value="Sugar_transporter_CS"/>
</dbReference>
<sequence length="431" mass="44683">MSSSEAPKTPESPESSGTPPPSQGRSSVRSTIRSLVWSVYAPSFLLSVGQGILIPVLPGFAKEEMAATIGLVGLVIAARHIGTMIFDVPAGILVGRLGLRKTMIAGVILFGIAAVWAGLSPNFTSLMAARVLAGVSFALWSISRHSYIATVVPIDVRGRALSLFGGISRIATILGPLMGGILAEHVGIRVPFFAQAAVAILTLVMVVATTRNMIEPNRSGKSHNVFAELGTVVTRHKRDFATAGVAAVALQFLRAGREFLIPVWGGELGLGKDQIGYIATASFTVDSMLFPIVGYSMDRWGRKSTGLPAFIVLGLAIALIPLTGTFGGLLAVGLIAGLGNGLSSGFVLIMGTDLAPKDNPGEFLGVWRLISDTGGATGPIAIGGIAQVLTLGVASLATAGIGAFGALMLIFVVRETMTRSPRGPSRVKTKS</sequence>
<feature type="transmembrane region" description="Helical" evidence="9">
    <location>
        <begin position="66"/>
        <end position="86"/>
    </location>
</feature>
<comment type="subcellular location">
    <subcellularLocation>
        <location evidence="1">Cell membrane</location>
        <topology evidence="1">Multi-pass membrane protein</topology>
    </subcellularLocation>
</comment>
<feature type="domain" description="Major facilitator superfamily (MFS) profile" evidence="10">
    <location>
        <begin position="35"/>
        <end position="417"/>
    </location>
</feature>
<name>A0AAJ5ZD50_9CHLR</name>
<evidence type="ECO:0000256" key="6">
    <source>
        <dbReference type="ARBA" id="ARBA00022989"/>
    </source>
</evidence>
<dbReference type="AlphaFoldDB" id="A0AAJ5ZD50"/>
<dbReference type="PRINTS" id="PR01035">
    <property type="entry name" value="TCRTETA"/>
</dbReference>
<dbReference type="InterPro" id="IPR036259">
    <property type="entry name" value="MFS_trans_sf"/>
</dbReference>
<evidence type="ECO:0000256" key="3">
    <source>
        <dbReference type="ARBA" id="ARBA00022448"/>
    </source>
</evidence>